<feature type="domain" description="HTH deoR-type" evidence="6">
    <location>
        <begin position="3"/>
        <end position="58"/>
    </location>
</feature>
<dbReference type="Gene3D" id="3.40.50.1360">
    <property type="match status" value="1"/>
</dbReference>
<comment type="caution">
    <text evidence="7">The sequence shown here is derived from an EMBL/GenBank/DDBJ whole genome shotgun (WGS) entry which is preliminary data.</text>
</comment>
<dbReference type="InterPro" id="IPR001034">
    <property type="entry name" value="DeoR_HTH"/>
</dbReference>
<name>A0A7W2EA45_9CORY</name>
<dbReference type="Proteomes" id="UP000523682">
    <property type="component" value="Unassembled WGS sequence"/>
</dbReference>
<keyword evidence="3" id="KW-0805">Transcription regulation</keyword>
<dbReference type="Pfam" id="PF00455">
    <property type="entry name" value="DeoRC"/>
    <property type="match status" value="1"/>
</dbReference>
<dbReference type="EMBL" id="JACDTZ010000001">
    <property type="protein sequence ID" value="MBA5243892.1"/>
    <property type="molecule type" value="Genomic_DNA"/>
</dbReference>
<dbReference type="PRINTS" id="PR00037">
    <property type="entry name" value="HTHLACR"/>
</dbReference>
<sequence length="262" mass="27793">MYAEERRRQIASLTAVEGRVNVTELAQRFDVTAETIRRDLSALHDEGAVHRVHGGAVASQSYRSTEIPLDTRQRASLAAKAAIAETALQFVPDAQSCTIFLDSGTTISSLGKRLAETRGDREYSVVTNSIPTALELSDSGLHDVQLLGGSVRPISQAVVGSTALRTLALLRADVAFVGTNALSIGHGLSTVDAKEAAVKAAMVTNARRVVVLCDSTKLGNDYVVSFAPLTDVDVVITDAEAPSAFVDELRSHGIEVVLAQPQ</sequence>
<dbReference type="SUPFAM" id="SSF46785">
    <property type="entry name" value="Winged helix' DNA-binding domain"/>
    <property type="match status" value="1"/>
</dbReference>
<dbReference type="AlphaFoldDB" id="A0A7W2EA45"/>
<dbReference type="SMART" id="SM01134">
    <property type="entry name" value="DeoRC"/>
    <property type="match status" value="1"/>
</dbReference>
<dbReference type="InterPro" id="IPR014036">
    <property type="entry name" value="DeoR-like_C"/>
</dbReference>
<dbReference type="InterPro" id="IPR050313">
    <property type="entry name" value="Carb_Metab_HTH_regulators"/>
</dbReference>
<dbReference type="InterPro" id="IPR036388">
    <property type="entry name" value="WH-like_DNA-bd_sf"/>
</dbReference>
<evidence type="ECO:0000256" key="2">
    <source>
        <dbReference type="ARBA" id="ARBA00022491"/>
    </source>
</evidence>
<comment type="function">
    <text evidence="5">Repressor of the lactose catabolism operon. Galactose-6-phosphate is the inducer.</text>
</comment>
<dbReference type="Gene3D" id="1.10.10.10">
    <property type="entry name" value="Winged helix-like DNA-binding domain superfamily/Winged helix DNA-binding domain"/>
    <property type="match status" value="1"/>
</dbReference>
<dbReference type="InterPro" id="IPR037171">
    <property type="entry name" value="NagB/RpiA_transferase-like"/>
</dbReference>
<evidence type="ECO:0000256" key="4">
    <source>
        <dbReference type="ARBA" id="ARBA00023163"/>
    </source>
</evidence>
<dbReference type="InterPro" id="IPR036390">
    <property type="entry name" value="WH_DNA-bd_sf"/>
</dbReference>
<evidence type="ECO:0000256" key="3">
    <source>
        <dbReference type="ARBA" id="ARBA00023015"/>
    </source>
</evidence>
<keyword evidence="2" id="KW-0678">Repressor</keyword>
<dbReference type="RefSeq" id="WP_181888578.1">
    <property type="nucleotide sequence ID" value="NZ_CP170998.1"/>
</dbReference>
<dbReference type="PANTHER" id="PTHR30363:SF4">
    <property type="entry name" value="GLYCEROL-3-PHOSPHATE REGULON REPRESSOR"/>
    <property type="match status" value="1"/>
</dbReference>
<gene>
    <name evidence="7" type="ORF">H0193_03540</name>
</gene>
<keyword evidence="8" id="KW-1185">Reference proteome</keyword>
<proteinExistence type="predicted"/>
<dbReference type="GO" id="GO:0003700">
    <property type="term" value="F:DNA-binding transcription factor activity"/>
    <property type="evidence" value="ECO:0007669"/>
    <property type="project" value="InterPro"/>
</dbReference>
<dbReference type="Pfam" id="PF08220">
    <property type="entry name" value="HTH_DeoR"/>
    <property type="match status" value="1"/>
</dbReference>
<protein>
    <recommendedName>
        <fullName evidence="1">Lactose phosphotransferase system repressor</fullName>
    </recommendedName>
</protein>
<evidence type="ECO:0000313" key="7">
    <source>
        <dbReference type="EMBL" id="MBA5243892.1"/>
    </source>
</evidence>
<accession>A0A7W2EA45</accession>
<dbReference type="SMART" id="SM00420">
    <property type="entry name" value="HTH_DEOR"/>
    <property type="match status" value="1"/>
</dbReference>
<reference evidence="7 8" key="1">
    <citation type="submission" date="2020-07" db="EMBL/GenBank/DDBJ databases">
        <title>Draft genome and description of Corynebacterium haemomassiliense strain Marseile-Q3615 sp. nov.</title>
        <authorList>
            <person name="Boxberger M."/>
            <person name="La Scola B."/>
        </authorList>
    </citation>
    <scope>NUCLEOTIDE SEQUENCE [LARGE SCALE GENOMIC DNA]</scope>
    <source>
        <strain evidence="7 8">Marseille-Q3615</strain>
    </source>
</reference>
<dbReference type="PANTHER" id="PTHR30363">
    <property type="entry name" value="HTH-TYPE TRANSCRIPTIONAL REGULATOR SRLR-RELATED"/>
    <property type="match status" value="1"/>
</dbReference>
<evidence type="ECO:0000313" key="8">
    <source>
        <dbReference type="Proteomes" id="UP000523682"/>
    </source>
</evidence>
<keyword evidence="4" id="KW-0804">Transcription</keyword>
<evidence type="ECO:0000256" key="5">
    <source>
        <dbReference type="ARBA" id="ARBA00024937"/>
    </source>
</evidence>
<evidence type="ECO:0000259" key="6">
    <source>
        <dbReference type="PROSITE" id="PS51000"/>
    </source>
</evidence>
<dbReference type="SUPFAM" id="SSF100950">
    <property type="entry name" value="NagB/RpiA/CoA transferase-like"/>
    <property type="match status" value="1"/>
</dbReference>
<organism evidence="7 8">
    <name type="scientific">Corynebacterium haemomassiliense</name>
    <dbReference type="NCBI Taxonomy" id="2754726"/>
    <lineage>
        <taxon>Bacteria</taxon>
        <taxon>Bacillati</taxon>
        <taxon>Actinomycetota</taxon>
        <taxon>Actinomycetes</taxon>
        <taxon>Mycobacteriales</taxon>
        <taxon>Corynebacteriaceae</taxon>
        <taxon>Corynebacterium</taxon>
    </lineage>
</organism>
<dbReference type="PROSITE" id="PS51000">
    <property type="entry name" value="HTH_DEOR_2"/>
    <property type="match status" value="1"/>
</dbReference>
<evidence type="ECO:0000256" key="1">
    <source>
        <dbReference type="ARBA" id="ARBA00021390"/>
    </source>
</evidence>